<dbReference type="AlphaFoldDB" id="A0A3P9BSI3"/>
<feature type="region of interest" description="Disordered" evidence="3">
    <location>
        <begin position="193"/>
        <end position="218"/>
    </location>
</feature>
<evidence type="ECO:0000256" key="1">
    <source>
        <dbReference type="ARBA" id="ARBA00022729"/>
    </source>
</evidence>
<dbReference type="SUPFAM" id="SSF48726">
    <property type="entry name" value="Immunoglobulin"/>
    <property type="match status" value="2"/>
</dbReference>
<evidence type="ECO:0000256" key="3">
    <source>
        <dbReference type="SAM" id="MobiDB-lite"/>
    </source>
</evidence>
<sequence length="218" mass="23674">MLQANPWSCDCRMNWFLSWTLAHPAQWILPDGSELLSPSSTLDGRLRASGFVLLLQNVQLSDAGIYYCVARAGRDVDVLPLHLAVEESSVPHLGEQVGPPVTGTVGEPVSLPCRMSGSPEPYLSWILPNGNVVRRGTAVPGGLTIETNGSLYLPNPSLRDGGHYRCTAVNHYGRDALSVQLILNSQHIPALRTSFPRGPQSAAGRSTRIRPSSHWLFS</sequence>
<dbReference type="InterPro" id="IPR050467">
    <property type="entry name" value="LRFN"/>
</dbReference>
<proteinExistence type="predicted"/>
<protein>
    <recommendedName>
        <fullName evidence="4">Ig-like domain-containing protein</fullName>
    </recommendedName>
</protein>
<dbReference type="STRING" id="106582.ENSMZEP00005012918"/>
<dbReference type="InterPro" id="IPR003598">
    <property type="entry name" value="Ig_sub2"/>
</dbReference>
<dbReference type="Pfam" id="PF13927">
    <property type="entry name" value="Ig_3"/>
    <property type="match status" value="1"/>
</dbReference>
<dbReference type="GeneTree" id="ENSGT00940000159942"/>
<accession>A0A3P9BSI3</accession>
<reference evidence="5 6" key="1">
    <citation type="journal article" date="2014" name="Nature">
        <title>The genomic substrate for adaptive radiation in African cichlid fish.</title>
        <authorList>
            <person name="Brawand D."/>
            <person name="Wagner C.E."/>
            <person name="Li Y.I."/>
            <person name="Malinsky M."/>
            <person name="Keller I."/>
            <person name="Fan S."/>
            <person name="Simakov O."/>
            <person name="Ng A.Y."/>
            <person name="Lim Z.W."/>
            <person name="Bezault E."/>
            <person name="Turner-Maier J."/>
            <person name="Johnson J."/>
            <person name="Alcazar R."/>
            <person name="Noh H.J."/>
            <person name="Russell P."/>
            <person name="Aken B."/>
            <person name="Alfoldi J."/>
            <person name="Amemiya C."/>
            <person name="Azzouzi N."/>
            <person name="Baroiller J.F."/>
            <person name="Barloy-Hubler F."/>
            <person name="Berlin A."/>
            <person name="Bloomquist R."/>
            <person name="Carleton K.L."/>
            <person name="Conte M.A."/>
            <person name="D'Cotta H."/>
            <person name="Eshel O."/>
            <person name="Gaffney L."/>
            <person name="Galibert F."/>
            <person name="Gante H.F."/>
            <person name="Gnerre S."/>
            <person name="Greuter L."/>
            <person name="Guyon R."/>
            <person name="Haddad N.S."/>
            <person name="Haerty W."/>
            <person name="Harris R.M."/>
            <person name="Hofmann H.A."/>
            <person name="Hourlier T."/>
            <person name="Hulata G."/>
            <person name="Jaffe D.B."/>
            <person name="Lara M."/>
            <person name="Lee A.P."/>
            <person name="MacCallum I."/>
            <person name="Mwaiko S."/>
            <person name="Nikaido M."/>
            <person name="Nishihara H."/>
            <person name="Ozouf-Costaz C."/>
            <person name="Penman D.J."/>
            <person name="Przybylski D."/>
            <person name="Rakotomanga M."/>
            <person name="Renn S.C.P."/>
            <person name="Ribeiro F.J."/>
            <person name="Ron M."/>
            <person name="Salzburger W."/>
            <person name="Sanchez-Pulido L."/>
            <person name="Santos M.E."/>
            <person name="Searle S."/>
            <person name="Sharpe T."/>
            <person name="Swofford R."/>
            <person name="Tan F.J."/>
            <person name="Williams L."/>
            <person name="Young S."/>
            <person name="Yin S."/>
            <person name="Okada N."/>
            <person name="Kocher T.D."/>
            <person name="Miska E.A."/>
            <person name="Lander E.S."/>
            <person name="Venkatesh B."/>
            <person name="Fernald R.D."/>
            <person name="Meyer A."/>
            <person name="Ponting C.P."/>
            <person name="Streelman J.T."/>
            <person name="Lindblad-Toh K."/>
            <person name="Seehausen O."/>
            <person name="Di Palma F."/>
        </authorList>
    </citation>
    <scope>NUCLEOTIDE SEQUENCE</scope>
</reference>
<dbReference type="Proteomes" id="UP000265160">
    <property type="component" value="LG16"/>
</dbReference>
<dbReference type="PANTHER" id="PTHR45842:SF12">
    <property type="entry name" value="KEKKON 5, ISOFORM A"/>
    <property type="match status" value="1"/>
</dbReference>
<evidence type="ECO:0000259" key="4">
    <source>
        <dbReference type="PROSITE" id="PS50835"/>
    </source>
</evidence>
<evidence type="ECO:0000313" key="6">
    <source>
        <dbReference type="Proteomes" id="UP000265160"/>
    </source>
</evidence>
<dbReference type="InterPro" id="IPR036179">
    <property type="entry name" value="Ig-like_dom_sf"/>
</dbReference>
<dbReference type="InterPro" id="IPR013783">
    <property type="entry name" value="Ig-like_fold"/>
</dbReference>
<keyword evidence="6" id="KW-1185">Reference proteome</keyword>
<evidence type="ECO:0000256" key="2">
    <source>
        <dbReference type="ARBA" id="ARBA00023180"/>
    </source>
</evidence>
<dbReference type="SMART" id="SM00409">
    <property type="entry name" value="IG"/>
    <property type="match status" value="2"/>
</dbReference>
<dbReference type="Gene3D" id="2.60.40.10">
    <property type="entry name" value="Immunoglobulins"/>
    <property type="match status" value="2"/>
</dbReference>
<dbReference type="PROSITE" id="PS50835">
    <property type="entry name" value="IG_LIKE"/>
    <property type="match status" value="1"/>
</dbReference>
<keyword evidence="1" id="KW-0732">Signal</keyword>
<reference evidence="5" key="3">
    <citation type="submission" date="2025-09" db="UniProtKB">
        <authorList>
            <consortium name="Ensembl"/>
        </authorList>
    </citation>
    <scope>IDENTIFICATION</scope>
</reference>
<feature type="domain" description="Ig-like" evidence="4">
    <location>
        <begin position="91"/>
        <end position="184"/>
    </location>
</feature>
<dbReference type="SMART" id="SM00408">
    <property type="entry name" value="IGc2"/>
    <property type="match status" value="1"/>
</dbReference>
<dbReference type="InterPro" id="IPR003599">
    <property type="entry name" value="Ig_sub"/>
</dbReference>
<dbReference type="CDD" id="cd00096">
    <property type="entry name" value="Ig"/>
    <property type="match status" value="1"/>
</dbReference>
<dbReference type="PANTHER" id="PTHR45842">
    <property type="entry name" value="SYNAPTIC ADHESION-LIKE MOLECULE SALM"/>
    <property type="match status" value="1"/>
</dbReference>
<keyword evidence="2" id="KW-0325">Glycoprotein</keyword>
<reference evidence="5" key="2">
    <citation type="submission" date="2025-08" db="UniProtKB">
        <authorList>
            <consortium name="Ensembl"/>
        </authorList>
    </citation>
    <scope>IDENTIFICATION</scope>
</reference>
<evidence type="ECO:0000313" key="5">
    <source>
        <dbReference type="Ensembl" id="ENSMZEP00005012918.1"/>
    </source>
</evidence>
<dbReference type="Ensembl" id="ENSMZET00005013364.1">
    <property type="protein sequence ID" value="ENSMZEP00005012918.1"/>
    <property type="gene ID" value="ENSMZEG00005009706.1"/>
</dbReference>
<name>A0A3P9BSI3_9CICH</name>
<dbReference type="InterPro" id="IPR007110">
    <property type="entry name" value="Ig-like_dom"/>
</dbReference>
<organism evidence="5 6">
    <name type="scientific">Maylandia zebra</name>
    <name type="common">zebra mbuna</name>
    <dbReference type="NCBI Taxonomy" id="106582"/>
    <lineage>
        <taxon>Eukaryota</taxon>
        <taxon>Metazoa</taxon>
        <taxon>Chordata</taxon>
        <taxon>Craniata</taxon>
        <taxon>Vertebrata</taxon>
        <taxon>Euteleostomi</taxon>
        <taxon>Actinopterygii</taxon>
        <taxon>Neopterygii</taxon>
        <taxon>Teleostei</taxon>
        <taxon>Neoteleostei</taxon>
        <taxon>Acanthomorphata</taxon>
        <taxon>Ovalentaria</taxon>
        <taxon>Cichlomorphae</taxon>
        <taxon>Cichliformes</taxon>
        <taxon>Cichlidae</taxon>
        <taxon>African cichlids</taxon>
        <taxon>Pseudocrenilabrinae</taxon>
        <taxon>Haplochromini</taxon>
        <taxon>Maylandia</taxon>
        <taxon>Maylandia zebra complex</taxon>
    </lineage>
</organism>